<evidence type="ECO:0000256" key="1">
    <source>
        <dbReference type="SAM" id="MobiDB-lite"/>
    </source>
</evidence>
<feature type="transmembrane region" description="Helical" evidence="2">
    <location>
        <begin position="119"/>
        <end position="136"/>
    </location>
</feature>
<feature type="compositionally biased region" description="Basic and acidic residues" evidence="1">
    <location>
        <begin position="149"/>
        <end position="196"/>
    </location>
</feature>
<name>A0A1X7UGD9_AMPQE</name>
<dbReference type="EnsemblMetazoa" id="XM_019998807.1">
    <property type="protein sequence ID" value="XP_019854366.1"/>
    <property type="gene ID" value="LOC109583451"/>
</dbReference>
<dbReference type="InParanoid" id="A0A1X7UGD9"/>
<keyword evidence="2" id="KW-0812">Transmembrane</keyword>
<evidence type="ECO:0000256" key="2">
    <source>
        <dbReference type="SAM" id="Phobius"/>
    </source>
</evidence>
<feature type="compositionally biased region" description="Polar residues" evidence="1">
    <location>
        <begin position="209"/>
        <end position="223"/>
    </location>
</feature>
<reference evidence="3" key="2">
    <citation type="submission" date="2017-05" db="UniProtKB">
        <authorList>
            <consortium name="EnsemblMetazoa"/>
        </authorList>
    </citation>
    <scope>IDENTIFICATION</scope>
</reference>
<evidence type="ECO:0000313" key="4">
    <source>
        <dbReference type="Proteomes" id="UP000007879"/>
    </source>
</evidence>
<dbReference type="Proteomes" id="UP000007879">
    <property type="component" value="Unassembled WGS sequence"/>
</dbReference>
<gene>
    <name evidence="3" type="primary">109583451</name>
</gene>
<proteinExistence type="predicted"/>
<evidence type="ECO:0000313" key="3">
    <source>
        <dbReference type="EnsemblMetazoa" id="Aqu2.1.26842_001"/>
    </source>
</evidence>
<sequence>MKTMKNLLMKNDNEELGDEEPGDVYIVIKGGITTITGGTTTFTADSATVMGGEVMPQNNPNQNEEYEGTSLEKDPRLIKKEIIKVAVANWFCIGLFLIADNSQPFDCVVEENINFNYALRIIFLFISLILYCLSILKVTQLWYQSRDPTPVDRDPTSVDRDPSPIDHDPTIDRDPTPIDHEPSPVDHDPTPIDRDTTTGGTAHTHTLPRDQTSPESRCTSVVV</sequence>
<feature type="transmembrane region" description="Helical" evidence="2">
    <location>
        <begin position="82"/>
        <end position="99"/>
    </location>
</feature>
<keyword evidence="4" id="KW-1185">Reference proteome</keyword>
<keyword evidence="2" id="KW-0472">Membrane</keyword>
<keyword evidence="2" id="KW-1133">Transmembrane helix</keyword>
<organism evidence="3">
    <name type="scientific">Amphimedon queenslandica</name>
    <name type="common">Sponge</name>
    <dbReference type="NCBI Taxonomy" id="400682"/>
    <lineage>
        <taxon>Eukaryota</taxon>
        <taxon>Metazoa</taxon>
        <taxon>Porifera</taxon>
        <taxon>Demospongiae</taxon>
        <taxon>Heteroscleromorpha</taxon>
        <taxon>Haplosclerida</taxon>
        <taxon>Niphatidae</taxon>
        <taxon>Amphimedon</taxon>
    </lineage>
</organism>
<dbReference type="AlphaFoldDB" id="A0A1X7UGD9"/>
<feature type="region of interest" description="Disordered" evidence="1">
    <location>
        <begin position="146"/>
        <end position="223"/>
    </location>
</feature>
<dbReference type="KEGG" id="aqu:109583451"/>
<dbReference type="EnsemblMetazoa" id="Aqu2.1.26842_001">
    <property type="protein sequence ID" value="Aqu2.1.26842_001"/>
    <property type="gene ID" value="Aqu2.1.26842"/>
</dbReference>
<accession>A0A1X7UGD9</accession>
<protein>
    <submittedName>
        <fullName evidence="3">Uncharacterized protein</fullName>
    </submittedName>
</protein>
<reference evidence="4" key="1">
    <citation type="journal article" date="2010" name="Nature">
        <title>The Amphimedon queenslandica genome and the evolution of animal complexity.</title>
        <authorList>
            <person name="Srivastava M."/>
            <person name="Simakov O."/>
            <person name="Chapman J."/>
            <person name="Fahey B."/>
            <person name="Gauthier M.E."/>
            <person name="Mitros T."/>
            <person name="Richards G.S."/>
            <person name="Conaco C."/>
            <person name="Dacre M."/>
            <person name="Hellsten U."/>
            <person name="Larroux C."/>
            <person name="Putnam N.H."/>
            <person name="Stanke M."/>
            <person name="Adamska M."/>
            <person name="Darling A."/>
            <person name="Degnan S.M."/>
            <person name="Oakley T.H."/>
            <person name="Plachetzki D.C."/>
            <person name="Zhai Y."/>
            <person name="Adamski M."/>
            <person name="Calcino A."/>
            <person name="Cummins S.F."/>
            <person name="Goodstein D.M."/>
            <person name="Harris C."/>
            <person name="Jackson D.J."/>
            <person name="Leys S.P."/>
            <person name="Shu S."/>
            <person name="Woodcroft B.J."/>
            <person name="Vervoort M."/>
            <person name="Kosik K.S."/>
            <person name="Manning G."/>
            <person name="Degnan B.M."/>
            <person name="Rokhsar D.S."/>
        </authorList>
    </citation>
    <scope>NUCLEOTIDE SEQUENCE [LARGE SCALE GENOMIC DNA]</scope>
</reference>